<organism evidence="1 2">
    <name type="scientific">Streptomyces boncukensis</name>
    <dbReference type="NCBI Taxonomy" id="2711219"/>
    <lineage>
        <taxon>Bacteria</taxon>
        <taxon>Bacillati</taxon>
        <taxon>Actinomycetota</taxon>
        <taxon>Actinomycetes</taxon>
        <taxon>Kitasatosporales</taxon>
        <taxon>Streptomycetaceae</taxon>
        <taxon>Streptomyces</taxon>
    </lineage>
</organism>
<sequence length="155" mass="17926">MGLWSLLFKRRLVKEPPEGVRPRSEEDLRASLLALNGPDVPWAVRDGAPEGADFVAEWRLANRVVRTLTIRMLLLPEEHEVLAIEEQHEVSAYRQQWGRGPARTVRKEWTLERGADGRRHFRESFSFDSADMTQCVLDTVLQAGWTWRSLLSKDF</sequence>
<gene>
    <name evidence="1" type="ORF">G5C65_37700</name>
</gene>
<keyword evidence="2" id="KW-1185">Reference proteome</keyword>
<reference evidence="1 2" key="1">
    <citation type="submission" date="2020-02" db="EMBL/GenBank/DDBJ databases">
        <title>Whole-genome analyses of novel actinobacteria.</title>
        <authorList>
            <person name="Sahin N."/>
            <person name="Tatar D."/>
        </authorList>
    </citation>
    <scope>NUCLEOTIDE SEQUENCE [LARGE SCALE GENOMIC DNA]</scope>
    <source>
        <strain evidence="1 2">SB3404</strain>
    </source>
</reference>
<proteinExistence type="predicted"/>
<evidence type="ECO:0000313" key="1">
    <source>
        <dbReference type="EMBL" id="NGO73956.1"/>
    </source>
</evidence>
<name>A0A6G4X8T5_9ACTN</name>
<dbReference type="EMBL" id="JAAKZZ010001023">
    <property type="protein sequence ID" value="NGO73956.1"/>
    <property type="molecule type" value="Genomic_DNA"/>
</dbReference>
<dbReference type="AlphaFoldDB" id="A0A6G4X8T5"/>
<protein>
    <submittedName>
        <fullName evidence="1">Uncharacterized protein</fullName>
    </submittedName>
</protein>
<accession>A0A6G4X8T5</accession>
<dbReference type="Proteomes" id="UP000477722">
    <property type="component" value="Unassembled WGS sequence"/>
</dbReference>
<evidence type="ECO:0000313" key="2">
    <source>
        <dbReference type="Proteomes" id="UP000477722"/>
    </source>
</evidence>
<comment type="caution">
    <text evidence="1">The sequence shown here is derived from an EMBL/GenBank/DDBJ whole genome shotgun (WGS) entry which is preliminary data.</text>
</comment>